<gene>
    <name evidence="1" type="ORF">Pmi06nite_05460</name>
</gene>
<dbReference type="AlphaFoldDB" id="A0A8J3TM81"/>
<evidence type="ECO:0000313" key="1">
    <source>
        <dbReference type="EMBL" id="GII27104.1"/>
    </source>
</evidence>
<dbReference type="GO" id="GO:0016811">
    <property type="term" value="F:hydrolase activity, acting on carbon-nitrogen (but not peptide) bonds, in linear amides"/>
    <property type="evidence" value="ECO:0007669"/>
    <property type="project" value="InterPro"/>
</dbReference>
<organism evidence="1 2">
    <name type="scientific">Planotetraspora mira</name>
    <dbReference type="NCBI Taxonomy" id="58121"/>
    <lineage>
        <taxon>Bacteria</taxon>
        <taxon>Bacillati</taxon>
        <taxon>Actinomycetota</taxon>
        <taxon>Actinomycetes</taxon>
        <taxon>Streptosporangiales</taxon>
        <taxon>Streptosporangiaceae</taxon>
        <taxon>Planotetraspora</taxon>
    </lineage>
</organism>
<reference evidence="1 2" key="1">
    <citation type="submission" date="2021-01" db="EMBL/GenBank/DDBJ databases">
        <title>Whole genome shotgun sequence of Planotetraspora mira NBRC 15435.</title>
        <authorList>
            <person name="Komaki H."/>
            <person name="Tamura T."/>
        </authorList>
    </citation>
    <scope>NUCLEOTIDE SEQUENCE [LARGE SCALE GENOMIC DNA]</scope>
    <source>
        <strain evidence="1 2">NBRC 15435</strain>
    </source>
</reference>
<protein>
    <submittedName>
        <fullName evidence="1">Amidase</fullName>
    </submittedName>
</protein>
<accession>A0A8J3TM81</accession>
<dbReference type="EMBL" id="BOOO01000002">
    <property type="protein sequence ID" value="GII27104.1"/>
    <property type="molecule type" value="Genomic_DNA"/>
</dbReference>
<proteinExistence type="predicted"/>
<dbReference type="InterPro" id="IPR004304">
    <property type="entry name" value="FmdA_AmdA"/>
</dbReference>
<dbReference type="SUPFAM" id="SSF141130">
    <property type="entry name" value="Acetamidase/Formamidase-like"/>
    <property type="match status" value="1"/>
</dbReference>
<dbReference type="PANTHER" id="PTHR31891">
    <property type="entry name" value="FORMAMIDASE C869.04-RELATED"/>
    <property type="match status" value="1"/>
</dbReference>
<sequence>MNVFSYRPAPEELSYTFGGRPAVARITPGTVVEMFTEDCFGGRVRGLDDLPSKVCEFPYLNPVTGPFHVEGAEPGDTLALHFVSIEPARDWAVSTTFPHFGALTATHTTAMLHPPLDEVVWLYEVDAEKRTVRYRARRGDFTVEMPLDPMHGTVGVAPAASEARMTITPDAHGGNMDTPELRAGVTVYLGVNVEGGLFSIGDGHCRQGHGEVCGTAVEAAMNTVVAVELVKGVSTPWPRLEDDGHLMSTGSARPLEDAYRISQHDLVTWASSLTGLDELDAYQLVSQGGEAPVGNVCDTNYTMVAKLPKAYLGGPEIYESAHSRLRTLGEEYLSSR</sequence>
<dbReference type="RefSeq" id="WP_203951187.1">
    <property type="nucleotide sequence ID" value="NZ_BOOO01000002.1"/>
</dbReference>
<name>A0A8J3TM81_9ACTN</name>
<dbReference type="Gene3D" id="2.60.120.580">
    <property type="entry name" value="Acetamidase/Formamidase-like domains"/>
    <property type="match status" value="2"/>
</dbReference>
<keyword evidence="2" id="KW-1185">Reference proteome</keyword>
<dbReference type="Proteomes" id="UP000650628">
    <property type="component" value="Unassembled WGS sequence"/>
</dbReference>
<dbReference type="Gene3D" id="3.10.28.20">
    <property type="entry name" value="Acetamidase/Formamidase-like domains"/>
    <property type="match status" value="1"/>
</dbReference>
<dbReference type="PANTHER" id="PTHR31891:SF1">
    <property type="entry name" value="FORMAMIDASE C869.04-RELATED"/>
    <property type="match status" value="1"/>
</dbReference>
<comment type="caution">
    <text evidence="1">The sequence shown here is derived from an EMBL/GenBank/DDBJ whole genome shotgun (WGS) entry which is preliminary data.</text>
</comment>
<evidence type="ECO:0000313" key="2">
    <source>
        <dbReference type="Proteomes" id="UP000650628"/>
    </source>
</evidence>
<dbReference type="Pfam" id="PF03069">
    <property type="entry name" value="FmdA_AmdA"/>
    <property type="match status" value="1"/>
</dbReference>